<accession>A0A6M1U711</accession>
<reference evidence="1 2" key="1">
    <citation type="submission" date="2020-02" db="EMBL/GenBank/DDBJ databases">
        <title>Rhodobacter translucens sp. nov., a novel bacterium isolated from activated sludge.</title>
        <authorList>
            <person name="Liu J."/>
        </authorList>
    </citation>
    <scope>NUCLEOTIDE SEQUENCE [LARGE SCALE GENOMIC DNA]</scope>
    <source>
        <strain evidence="1 2">HX-7-19</strain>
    </source>
</reference>
<proteinExistence type="predicted"/>
<protein>
    <recommendedName>
        <fullName evidence="3">SGNH/GDSL hydrolase family protein</fullName>
    </recommendedName>
</protein>
<dbReference type="AlphaFoldDB" id="A0A6M1U711"/>
<keyword evidence="2" id="KW-1185">Reference proteome</keyword>
<dbReference type="RefSeq" id="WP_165046697.1">
    <property type="nucleotide sequence ID" value="NZ_JAALFE010000001.1"/>
</dbReference>
<evidence type="ECO:0000313" key="2">
    <source>
        <dbReference type="Proteomes" id="UP000474758"/>
    </source>
</evidence>
<dbReference type="EMBL" id="JAALFE010000001">
    <property type="protein sequence ID" value="NGQ89611.1"/>
    <property type="molecule type" value="Genomic_DNA"/>
</dbReference>
<name>A0A6M1U711_9RHOB</name>
<evidence type="ECO:0008006" key="3">
    <source>
        <dbReference type="Google" id="ProtNLM"/>
    </source>
</evidence>
<comment type="caution">
    <text evidence="1">The sequence shown here is derived from an EMBL/GenBank/DDBJ whole genome shotgun (WGS) entry which is preliminary data.</text>
</comment>
<sequence>MRICVIGNSHAGAIKEGWDRIAADHPGVAVQFFAAPGDNMDGLKLFEGRMVATEPLLAEFVTLSSGGQTEIRPEAHDLFLIVGLGLRPPKMDRRLSAQVYRAVTSELSRCLACRVAGMIRMVSEAPILMLPNPLPARQPTPDETEGRLMRQEDCLRDVQSALGLNGLQILRQPEETLSSEWTTDRRWSEGSTTLAGVIGMAPGAMHPDSEFNHMNADYGALWLSIILADLAGKPRHSR</sequence>
<gene>
    <name evidence="1" type="ORF">G5V65_01780</name>
</gene>
<dbReference type="Proteomes" id="UP000474758">
    <property type="component" value="Unassembled WGS sequence"/>
</dbReference>
<organism evidence="1 2">
    <name type="scientific">Paragemmobacter kunshanensis</name>
    <dbReference type="NCBI Taxonomy" id="2583234"/>
    <lineage>
        <taxon>Bacteria</taxon>
        <taxon>Pseudomonadati</taxon>
        <taxon>Pseudomonadota</taxon>
        <taxon>Alphaproteobacteria</taxon>
        <taxon>Rhodobacterales</taxon>
        <taxon>Paracoccaceae</taxon>
        <taxon>Paragemmobacter</taxon>
    </lineage>
</organism>
<evidence type="ECO:0000313" key="1">
    <source>
        <dbReference type="EMBL" id="NGQ89611.1"/>
    </source>
</evidence>